<comment type="caution">
    <text evidence="1">The sequence shown here is derived from an EMBL/GenBank/DDBJ whole genome shotgun (WGS) entry which is preliminary data.</text>
</comment>
<name>A0A2M9A3I5_9BACT</name>
<evidence type="ECO:0000313" key="2">
    <source>
        <dbReference type="Proteomes" id="UP000231134"/>
    </source>
</evidence>
<gene>
    <name evidence="1" type="ORF">BGX16_0162</name>
</gene>
<dbReference type="AlphaFoldDB" id="A0A2M9A3I5"/>
<dbReference type="EMBL" id="PGEX01000001">
    <property type="protein sequence ID" value="PJJ40249.1"/>
    <property type="molecule type" value="Genomic_DNA"/>
</dbReference>
<accession>A0A2M9A3I5</accession>
<reference evidence="1 2" key="1">
    <citation type="submission" date="2017-11" db="EMBL/GenBank/DDBJ databases">
        <title>Animal gut microbial communities from fecal samples from Wisconsin, USA.</title>
        <authorList>
            <person name="Neumann A."/>
        </authorList>
    </citation>
    <scope>NUCLEOTIDE SEQUENCE [LARGE SCALE GENOMIC DNA]</scope>
    <source>
        <strain evidence="1 2">UWS3</strain>
    </source>
</reference>
<evidence type="ECO:0000313" key="1">
    <source>
        <dbReference type="EMBL" id="PJJ40249.1"/>
    </source>
</evidence>
<organism evidence="1 2">
    <name type="scientific">Hallerella succinigenes</name>
    <dbReference type="NCBI Taxonomy" id="1896222"/>
    <lineage>
        <taxon>Bacteria</taxon>
        <taxon>Pseudomonadati</taxon>
        <taxon>Fibrobacterota</taxon>
        <taxon>Fibrobacteria</taxon>
        <taxon>Fibrobacterales</taxon>
        <taxon>Fibrobacteraceae</taxon>
        <taxon>Hallerella</taxon>
    </lineage>
</organism>
<dbReference type="Proteomes" id="UP000231134">
    <property type="component" value="Unassembled WGS sequence"/>
</dbReference>
<sequence>MNREFSRVHTDIIWRHHPNEADTFDITLSGKESYRYISTPDFRYLEFKKENVRRQMAMHHLQEYIGESPLKWDDFELLARGNYLCYDSLHNDSAVLYTAYSQAWYSIVKGLGSQPDSLQMNGPRGETRKLHIHSWKKYSAITVPTIIDFEGNDYTGSLWTRTAFRIYKPAEAKPFPKIEEPKTPHLQKIYKTESVFWNRLDSEVEVPLKLQMH</sequence>
<keyword evidence="2" id="KW-1185">Reference proteome</keyword>
<proteinExistence type="predicted"/>
<protein>
    <submittedName>
        <fullName evidence="1">Uncharacterized protein</fullName>
    </submittedName>
</protein>